<comment type="caution">
    <text evidence="3">The sequence shown here is derived from an EMBL/GenBank/DDBJ whole genome shotgun (WGS) entry which is preliminary data.</text>
</comment>
<dbReference type="PIRSF" id="PIRSF012565">
    <property type="entry name" value="DUF1027"/>
    <property type="match status" value="1"/>
</dbReference>
<dbReference type="AlphaFoldDB" id="K2PNA4"/>
<dbReference type="InterPro" id="IPR009370">
    <property type="entry name" value="YutD-like"/>
</dbReference>
<feature type="region of interest" description="Disordered" evidence="2">
    <location>
        <begin position="125"/>
        <end position="202"/>
    </location>
</feature>
<feature type="compositionally biased region" description="Basic and acidic residues" evidence="2">
    <location>
        <begin position="150"/>
        <end position="186"/>
    </location>
</feature>
<reference evidence="3 4" key="1">
    <citation type="journal article" date="2012" name="J. Bacteriol.">
        <title>Genome Sequence of the Bacteriocin-Producing Strain Lactococcus garvieae DCC43.</title>
        <authorList>
            <person name="Gabrielsen C."/>
            <person name="Brede D.A."/>
            <person name="Hernandez P.E."/>
            <person name="Nes I.F."/>
            <person name="Diep D.B."/>
        </authorList>
    </citation>
    <scope>NUCLEOTIDE SEQUENCE [LARGE SCALE GENOMIC DNA]</scope>
    <source>
        <strain evidence="3 4">DCC43</strain>
    </source>
</reference>
<evidence type="ECO:0000256" key="2">
    <source>
        <dbReference type="SAM" id="MobiDB-lite"/>
    </source>
</evidence>
<dbReference type="Gene3D" id="3.50.4.20">
    <property type="match status" value="1"/>
</dbReference>
<evidence type="ECO:0000313" key="4">
    <source>
        <dbReference type="Proteomes" id="UP000006787"/>
    </source>
</evidence>
<evidence type="ECO:0000256" key="1">
    <source>
        <dbReference type="PIRSR" id="PIRSR012565-1"/>
    </source>
</evidence>
<dbReference type="PATRIC" id="fig|1231377.3.peg.851"/>
<name>K2PNA4_9LACT</name>
<dbReference type="eggNOG" id="COG4470">
    <property type="taxonomic scope" value="Bacteria"/>
</dbReference>
<accession>K2PNA4</accession>
<dbReference type="Proteomes" id="UP000006787">
    <property type="component" value="Unassembled WGS sequence"/>
</dbReference>
<keyword evidence="1" id="KW-1015">Disulfide bond</keyword>
<sequence length="202" mass="24572">MPKEIDESKLNYNRFPGEHVIATKDIVKVGGKTFHLVYNYREGFDTEKLEQRFSDIFDKYDYIVGDWGFEQLRLKGFFSTSRKKMQSENKIDRLEDYINEYCNYGCAYFVLRRVRSQDEAYTTERVFEDKPRHPKFDKPRRRNNRNKNRNSQEKQKKNEKKTFEIRDKSDKKPQKIRKNENNEKKSQSKSNFVIRERPKKIN</sequence>
<gene>
    <name evidence="3" type="ORF">C426_0848</name>
</gene>
<dbReference type="InterPro" id="IPR038141">
    <property type="entry name" value="YutD-like_sf"/>
</dbReference>
<organism evidence="3 4">
    <name type="scientific">Lactococcus garvieae DCC43</name>
    <dbReference type="NCBI Taxonomy" id="1231377"/>
    <lineage>
        <taxon>Bacteria</taxon>
        <taxon>Bacillati</taxon>
        <taxon>Bacillota</taxon>
        <taxon>Bacilli</taxon>
        <taxon>Lactobacillales</taxon>
        <taxon>Streptococcaceae</taxon>
        <taxon>Lactococcus</taxon>
    </lineage>
</organism>
<proteinExistence type="predicted"/>
<feature type="compositionally biased region" description="Basic residues" evidence="2">
    <location>
        <begin position="138"/>
        <end position="148"/>
    </location>
</feature>
<dbReference type="Pfam" id="PF06265">
    <property type="entry name" value="YutD-like"/>
    <property type="match status" value="1"/>
</dbReference>
<feature type="disulfide bond" evidence="1">
    <location>
        <begin position="102"/>
        <end position="106"/>
    </location>
</feature>
<dbReference type="EMBL" id="AMQS01000010">
    <property type="protein sequence ID" value="EKF51739.1"/>
    <property type="molecule type" value="Genomic_DNA"/>
</dbReference>
<protein>
    <submittedName>
        <fullName evidence="3">DUF1027 domain protein</fullName>
    </submittedName>
</protein>
<evidence type="ECO:0000313" key="3">
    <source>
        <dbReference type="EMBL" id="EKF51739.1"/>
    </source>
</evidence>
<feature type="compositionally biased region" description="Basic and acidic residues" evidence="2">
    <location>
        <begin position="125"/>
        <end position="137"/>
    </location>
</feature>
<dbReference type="RefSeq" id="WP_003135231.1">
    <property type="nucleotide sequence ID" value="NZ_AMQS01000010.1"/>
</dbReference>